<proteinExistence type="predicted"/>
<protein>
    <submittedName>
        <fullName evidence="2">Galactoside O-acetyltransferase</fullName>
        <ecNumber evidence="2">2.3.1.18</ecNumber>
    </submittedName>
</protein>
<name>A0A517Y2B7_9BACT</name>
<keyword evidence="1" id="KW-1133">Transmembrane helix</keyword>
<keyword evidence="2" id="KW-0808">Transferase</keyword>
<evidence type="ECO:0000313" key="2">
    <source>
        <dbReference type="EMBL" id="QDU23923.1"/>
    </source>
</evidence>
<dbReference type="Gene3D" id="2.160.10.10">
    <property type="entry name" value="Hexapeptide repeat proteins"/>
    <property type="match status" value="1"/>
</dbReference>
<dbReference type="InterPro" id="IPR011004">
    <property type="entry name" value="Trimer_LpxA-like_sf"/>
</dbReference>
<dbReference type="PANTHER" id="PTHR23416">
    <property type="entry name" value="SIALIC ACID SYNTHASE-RELATED"/>
    <property type="match status" value="1"/>
</dbReference>
<organism evidence="2 3">
    <name type="scientific">Urbifossiella limnaea</name>
    <dbReference type="NCBI Taxonomy" id="2528023"/>
    <lineage>
        <taxon>Bacteria</taxon>
        <taxon>Pseudomonadati</taxon>
        <taxon>Planctomycetota</taxon>
        <taxon>Planctomycetia</taxon>
        <taxon>Gemmatales</taxon>
        <taxon>Gemmataceae</taxon>
        <taxon>Urbifossiella</taxon>
    </lineage>
</organism>
<reference evidence="2 3" key="1">
    <citation type="submission" date="2019-02" db="EMBL/GenBank/DDBJ databases">
        <title>Deep-cultivation of Planctomycetes and their phenomic and genomic characterization uncovers novel biology.</title>
        <authorList>
            <person name="Wiegand S."/>
            <person name="Jogler M."/>
            <person name="Boedeker C."/>
            <person name="Pinto D."/>
            <person name="Vollmers J."/>
            <person name="Rivas-Marin E."/>
            <person name="Kohn T."/>
            <person name="Peeters S.H."/>
            <person name="Heuer A."/>
            <person name="Rast P."/>
            <person name="Oberbeckmann S."/>
            <person name="Bunk B."/>
            <person name="Jeske O."/>
            <person name="Meyerdierks A."/>
            <person name="Storesund J.E."/>
            <person name="Kallscheuer N."/>
            <person name="Luecker S."/>
            <person name="Lage O.M."/>
            <person name="Pohl T."/>
            <person name="Merkel B.J."/>
            <person name="Hornburger P."/>
            <person name="Mueller R.-W."/>
            <person name="Bruemmer F."/>
            <person name="Labrenz M."/>
            <person name="Spormann A.M."/>
            <person name="Op den Camp H."/>
            <person name="Overmann J."/>
            <person name="Amann R."/>
            <person name="Jetten M.S.M."/>
            <person name="Mascher T."/>
            <person name="Medema M.H."/>
            <person name="Devos D.P."/>
            <person name="Kaster A.-K."/>
            <person name="Ovreas L."/>
            <person name="Rohde M."/>
            <person name="Galperin M.Y."/>
            <person name="Jogler C."/>
        </authorList>
    </citation>
    <scope>NUCLEOTIDE SEQUENCE [LARGE SCALE GENOMIC DNA]</scope>
    <source>
        <strain evidence="2 3">ETA_A1</strain>
    </source>
</reference>
<keyword evidence="3" id="KW-1185">Reference proteome</keyword>
<dbReference type="KEGG" id="uli:ETAA1_59340"/>
<dbReference type="AlphaFoldDB" id="A0A517Y2B7"/>
<sequence length="202" mass="20891">MNATRETAKRLARAAALVAVLPVLLHYWFWSLVVGHHAAFRGAVQFVSLLPGLPGIYMRGAFLTHTLAGCHPSARVEFGVLFSEPGAELGEGVYVGPRCILGLVRVGKDALLASGVQVPSGGKTHRFDDPDVPIRDQGGELTLVTIGEGAWVGAGAIVLADVGKGTVVAAGSVVTKPLPDYVVAAGVPAKVLRPRFGGAPDA</sequence>
<gene>
    <name evidence="2" type="primary">lacA</name>
    <name evidence="2" type="ORF">ETAA1_59340</name>
</gene>
<keyword evidence="1" id="KW-0812">Transmembrane</keyword>
<evidence type="ECO:0000256" key="1">
    <source>
        <dbReference type="SAM" id="Phobius"/>
    </source>
</evidence>
<dbReference type="InterPro" id="IPR051159">
    <property type="entry name" value="Hexapeptide_acetyltransf"/>
</dbReference>
<accession>A0A517Y2B7</accession>
<dbReference type="EC" id="2.3.1.18" evidence="2"/>
<evidence type="ECO:0000313" key="3">
    <source>
        <dbReference type="Proteomes" id="UP000319576"/>
    </source>
</evidence>
<dbReference type="SUPFAM" id="SSF51161">
    <property type="entry name" value="Trimeric LpxA-like enzymes"/>
    <property type="match status" value="1"/>
</dbReference>
<feature type="transmembrane region" description="Helical" evidence="1">
    <location>
        <begin position="12"/>
        <end position="30"/>
    </location>
</feature>
<keyword evidence="2" id="KW-0012">Acyltransferase</keyword>
<dbReference type="PANTHER" id="PTHR23416:SF78">
    <property type="entry name" value="LIPOPOLYSACCHARIDE BIOSYNTHESIS O-ACETYL TRANSFERASE WBBJ-RELATED"/>
    <property type="match status" value="1"/>
</dbReference>
<dbReference type="GO" id="GO:0008870">
    <property type="term" value="F:galactoside O-acetyltransferase activity"/>
    <property type="evidence" value="ECO:0007669"/>
    <property type="project" value="UniProtKB-EC"/>
</dbReference>
<dbReference type="Proteomes" id="UP000319576">
    <property type="component" value="Chromosome"/>
</dbReference>
<dbReference type="CDD" id="cd04647">
    <property type="entry name" value="LbH_MAT_like"/>
    <property type="match status" value="1"/>
</dbReference>
<keyword evidence="1" id="KW-0472">Membrane</keyword>
<dbReference type="EMBL" id="CP036273">
    <property type="protein sequence ID" value="QDU23923.1"/>
    <property type="molecule type" value="Genomic_DNA"/>
</dbReference>
<dbReference type="RefSeq" id="WP_238389321.1">
    <property type="nucleotide sequence ID" value="NZ_CP036273.1"/>
</dbReference>